<keyword evidence="2" id="KW-0732">Signal</keyword>
<evidence type="ECO:0008006" key="5">
    <source>
        <dbReference type="Google" id="ProtNLM"/>
    </source>
</evidence>
<sequence>MRPILFPLLGAVFSLGASGAPIGNVVCDTEPDPGTNSTISSLRGPLDSGHCIEDICTSGGNAGSFTKSCGTITLTITHLSAPLSGLEDCINGFDKIIEKCSTSEGVYGGVLQISGVTYDVAVAASDGEGQHYSSLEARRGGGRSRNRKGSTSKTTKKGKKKTPTKPKTTKPKTTKPKTKKPKAKKPKSCPVPKKKGQKGKGKKTIRDLVEGFLPDVLSSAILPRTPAGSRPGSSAGSRAGSPSGSDSDGCDGLYFQKHELQPKKVEWYSFRTEDRNWDNTLGPSHKARNILRHMPLNSKFDAVKLHRASMQVVGDPTTSLSPEEWPVGHGSYLLTNGGFFDMAKHPKDDIPVGPTSLRSDYKPIPEVYEEYYKELRDGNQFLWSGPSLKTPLPLGEPKFKYGEFRGPGTLNHAGSGNERLAVAIVGHDKYLFTHMADDRMTDGVNVNKLRTLIDEFLKAYGGPGASVSQASTVLNLDGGGSIWMSWREGGRDRHVIARGDGKDDGPPFGNTRFAGSAREVVNLLKWTAG</sequence>
<gene>
    <name evidence="3" type="ORF">P171DRAFT_430772</name>
</gene>
<evidence type="ECO:0000313" key="3">
    <source>
        <dbReference type="EMBL" id="KAF2445322.1"/>
    </source>
</evidence>
<feature type="compositionally biased region" description="Low complexity" evidence="1">
    <location>
        <begin position="226"/>
        <end position="252"/>
    </location>
</feature>
<comment type="caution">
    <text evidence="3">The sequence shown here is derived from an EMBL/GenBank/DDBJ whole genome shotgun (WGS) entry which is preliminary data.</text>
</comment>
<evidence type="ECO:0000256" key="2">
    <source>
        <dbReference type="SAM" id="SignalP"/>
    </source>
</evidence>
<dbReference type="AlphaFoldDB" id="A0A9P4PJV3"/>
<keyword evidence="4" id="KW-1185">Reference proteome</keyword>
<feature type="compositionally biased region" description="Basic residues" evidence="1">
    <location>
        <begin position="140"/>
        <end position="203"/>
    </location>
</feature>
<dbReference type="OrthoDB" id="5188439at2759"/>
<name>A0A9P4PJV3_9PLEO</name>
<evidence type="ECO:0000313" key="4">
    <source>
        <dbReference type="Proteomes" id="UP000799764"/>
    </source>
</evidence>
<dbReference type="EMBL" id="MU001499">
    <property type="protein sequence ID" value="KAF2445322.1"/>
    <property type="molecule type" value="Genomic_DNA"/>
</dbReference>
<feature type="region of interest" description="Disordered" evidence="1">
    <location>
        <begin position="222"/>
        <end position="252"/>
    </location>
</feature>
<dbReference type="Proteomes" id="UP000799764">
    <property type="component" value="Unassembled WGS sequence"/>
</dbReference>
<protein>
    <recommendedName>
        <fullName evidence="5">Phosphodiester glycosidase domain-containing protein</fullName>
    </recommendedName>
</protein>
<feature type="chain" id="PRO_5040204481" description="Phosphodiester glycosidase domain-containing protein" evidence="2">
    <location>
        <begin position="20"/>
        <end position="529"/>
    </location>
</feature>
<accession>A0A9P4PJV3</accession>
<organism evidence="3 4">
    <name type="scientific">Karstenula rhodostoma CBS 690.94</name>
    <dbReference type="NCBI Taxonomy" id="1392251"/>
    <lineage>
        <taxon>Eukaryota</taxon>
        <taxon>Fungi</taxon>
        <taxon>Dikarya</taxon>
        <taxon>Ascomycota</taxon>
        <taxon>Pezizomycotina</taxon>
        <taxon>Dothideomycetes</taxon>
        <taxon>Pleosporomycetidae</taxon>
        <taxon>Pleosporales</taxon>
        <taxon>Massarineae</taxon>
        <taxon>Didymosphaeriaceae</taxon>
        <taxon>Karstenula</taxon>
    </lineage>
</organism>
<proteinExistence type="predicted"/>
<reference evidence="3" key="1">
    <citation type="journal article" date="2020" name="Stud. Mycol.">
        <title>101 Dothideomycetes genomes: a test case for predicting lifestyles and emergence of pathogens.</title>
        <authorList>
            <person name="Haridas S."/>
            <person name="Albert R."/>
            <person name="Binder M."/>
            <person name="Bloem J."/>
            <person name="Labutti K."/>
            <person name="Salamov A."/>
            <person name="Andreopoulos B."/>
            <person name="Baker S."/>
            <person name="Barry K."/>
            <person name="Bills G."/>
            <person name="Bluhm B."/>
            <person name="Cannon C."/>
            <person name="Castanera R."/>
            <person name="Culley D."/>
            <person name="Daum C."/>
            <person name="Ezra D."/>
            <person name="Gonzalez J."/>
            <person name="Henrissat B."/>
            <person name="Kuo A."/>
            <person name="Liang C."/>
            <person name="Lipzen A."/>
            <person name="Lutzoni F."/>
            <person name="Magnuson J."/>
            <person name="Mondo S."/>
            <person name="Nolan M."/>
            <person name="Ohm R."/>
            <person name="Pangilinan J."/>
            <person name="Park H.-J."/>
            <person name="Ramirez L."/>
            <person name="Alfaro M."/>
            <person name="Sun H."/>
            <person name="Tritt A."/>
            <person name="Yoshinaga Y."/>
            <person name="Zwiers L.-H."/>
            <person name="Turgeon B."/>
            <person name="Goodwin S."/>
            <person name="Spatafora J."/>
            <person name="Crous P."/>
            <person name="Grigoriev I."/>
        </authorList>
    </citation>
    <scope>NUCLEOTIDE SEQUENCE</scope>
    <source>
        <strain evidence="3">CBS 690.94</strain>
    </source>
</reference>
<feature type="signal peptide" evidence="2">
    <location>
        <begin position="1"/>
        <end position="19"/>
    </location>
</feature>
<evidence type="ECO:0000256" key="1">
    <source>
        <dbReference type="SAM" id="MobiDB-lite"/>
    </source>
</evidence>
<feature type="region of interest" description="Disordered" evidence="1">
    <location>
        <begin position="131"/>
        <end position="205"/>
    </location>
</feature>